<comment type="caution">
    <text evidence="2">The sequence shown here is derived from an EMBL/GenBank/DDBJ whole genome shotgun (WGS) entry which is preliminary data.</text>
</comment>
<feature type="transmembrane region" description="Helical" evidence="1">
    <location>
        <begin position="5"/>
        <end position="29"/>
    </location>
</feature>
<protein>
    <submittedName>
        <fullName evidence="2">Uncharacterized protein</fullName>
    </submittedName>
</protein>
<dbReference type="AlphaFoldDB" id="A0A1F5EMX4"/>
<proteinExistence type="predicted"/>
<feature type="transmembrane region" description="Helical" evidence="1">
    <location>
        <begin position="41"/>
        <end position="61"/>
    </location>
</feature>
<organism evidence="2 3">
    <name type="scientific">Candidatus Campbellbacteria bacterium RIFCSPLOWO2_01_FULL_34_15</name>
    <dbReference type="NCBI Taxonomy" id="1797579"/>
    <lineage>
        <taxon>Bacteria</taxon>
        <taxon>Candidatus Campbelliibacteriota</taxon>
    </lineage>
</organism>
<reference evidence="2 3" key="1">
    <citation type="journal article" date="2016" name="Nat. Commun.">
        <title>Thousands of microbial genomes shed light on interconnected biogeochemical processes in an aquifer system.</title>
        <authorList>
            <person name="Anantharaman K."/>
            <person name="Brown C.T."/>
            <person name="Hug L.A."/>
            <person name="Sharon I."/>
            <person name="Castelle C.J."/>
            <person name="Probst A.J."/>
            <person name="Thomas B.C."/>
            <person name="Singh A."/>
            <person name="Wilkins M.J."/>
            <person name="Karaoz U."/>
            <person name="Brodie E.L."/>
            <person name="Williams K.H."/>
            <person name="Hubbard S.S."/>
            <person name="Banfield J.F."/>
        </authorList>
    </citation>
    <scope>NUCLEOTIDE SEQUENCE [LARGE SCALE GENOMIC DNA]</scope>
</reference>
<keyword evidence="1" id="KW-0812">Transmembrane</keyword>
<accession>A0A1F5EMX4</accession>
<evidence type="ECO:0000313" key="2">
    <source>
        <dbReference type="EMBL" id="OGD68742.1"/>
    </source>
</evidence>
<evidence type="ECO:0000313" key="3">
    <source>
        <dbReference type="Proteomes" id="UP000176865"/>
    </source>
</evidence>
<gene>
    <name evidence="2" type="ORF">A2996_00775</name>
</gene>
<dbReference type="EMBL" id="MFAB01000016">
    <property type="protein sequence ID" value="OGD68742.1"/>
    <property type="molecule type" value="Genomic_DNA"/>
</dbReference>
<evidence type="ECO:0000256" key="1">
    <source>
        <dbReference type="SAM" id="Phobius"/>
    </source>
</evidence>
<dbReference type="Proteomes" id="UP000176865">
    <property type="component" value="Unassembled WGS sequence"/>
</dbReference>
<keyword evidence="1" id="KW-0472">Membrane</keyword>
<sequence length="239" mass="28049">MKKVFFSIFCWSYVFFLFIIVCIGFALDIVQGSPFISNESVPFFFGFSFVSAMLFSMFFYLSKEKRTYENYIVSEIKRTNGLYRLNIINSSKMVFGFLSRSKGILQNPESVLRVGSANEQIASFLLREDCTKEFISSSILGLKSALRPSKYDDLLEIFSRIADSLNYPIEYEHFPTFELVGGKMSDTYFEEKNLVTFKVDFFFKQLKEIELFIRLYESQLKKEIERLETLENEPEEEKE</sequence>
<keyword evidence="1" id="KW-1133">Transmembrane helix</keyword>
<name>A0A1F5EMX4_9BACT</name>